<keyword evidence="2" id="KW-1185">Reference proteome</keyword>
<evidence type="ECO:0000313" key="2">
    <source>
        <dbReference type="Proteomes" id="UP001281614"/>
    </source>
</evidence>
<evidence type="ECO:0000313" key="1">
    <source>
        <dbReference type="EMBL" id="KAK2778961.1"/>
    </source>
</evidence>
<reference evidence="1" key="1">
    <citation type="submission" date="2023-02" db="EMBL/GenBank/DDBJ databases">
        <title>Colletotrichum kahawae CIFC_Que2 genome sequencing and assembly.</title>
        <authorList>
            <person name="Baroncelli R."/>
        </authorList>
    </citation>
    <scope>NUCLEOTIDE SEQUENCE</scope>
    <source>
        <strain evidence="1">CIFC_Que2</strain>
    </source>
</reference>
<name>A0AAD9YT78_COLKA</name>
<sequence length="67" mass="7517">MVISRSLEIVNELLISRVKTRPSGEVSEDELETLDCFLDSLKMCCALRLVAFEVFLEDYAPKHGQAG</sequence>
<organism evidence="1 2">
    <name type="scientific">Colletotrichum kahawae</name>
    <name type="common">Coffee berry disease fungus</name>
    <dbReference type="NCBI Taxonomy" id="34407"/>
    <lineage>
        <taxon>Eukaryota</taxon>
        <taxon>Fungi</taxon>
        <taxon>Dikarya</taxon>
        <taxon>Ascomycota</taxon>
        <taxon>Pezizomycotina</taxon>
        <taxon>Sordariomycetes</taxon>
        <taxon>Hypocreomycetidae</taxon>
        <taxon>Glomerellales</taxon>
        <taxon>Glomerellaceae</taxon>
        <taxon>Colletotrichum</taxon>
        <taxon>Colletotrichum gloeosporioides species complex</taxon>
    </lineage>
</organism>
<comment type="caution">
    <text evidence="1">The sequence shown here is derived from an EMBL/GenBank/DDBJ whole genome shotgun (WGS) entry which is preliminary data.</text>
</comment>
<proteinExistence type="predicted"/>
<gene>
    <name evidence="1" type="ORF">CKAH01_11552</name>
</gene>
<dbReference type="Proteomes" id="UP001281614">
    <property type="component" value="Unassembled WGS sequence"/>
</dbReference>
<dbReference type="EMBL" id="VYYT01000007">
    <property type="protein sequence ID" value="KAK2778961.1"/>
    <property type="molecule type" value="Genomic_DNA"/>
</dbReference>
<dbReference type="AlphaFoldDB" id="A0AAD9YT78"/>
<accession>A0AAD9YT78</accession>
<protein>
    <submittedName>
        <fullName evidence="1">Uncharacterized protein</fullName>
    </submittedName>
</protein>